<proteinExistence type="predicted"/>
<feature type="region of interest" description="Disordered" evidence="2">
    <location>
        <begin position="221"/>
        <end position="276"/>
    </location>
</feature>
<evidence type="ECO:0000313" key="4">
    <source>
        <dbReference type="Proteomes" id="UP001151760"/>
    </source>
</evidence>
<keyword evidence="1" id="KW-0175">Coiled coil</keyword>
<feature type="coiled-coil region" evidence="1">
    <location>
        <begin position="49"/>
        <end position="97"/>
    </location>
</feature>
<accession>A0ABQ5ARM9</accession>
<evidence type="ECO:0000313" key="3">
    <source>
        <dbReference type="EMBL" id="GJT03689.1"/>
    </source>
</evidence>
<reference evidence="3" key="2">
    <citation type="submission" date="2022-01" db="EMBL/GenBank/DDBJ databases">
        <authorList>
            <person name="Yamashiro T."/>
            <person name="Shiraishi A."/>
            <person name="Satake H."/>
            <person name="Nakayama K."/>
        </authorList>
    </citation>
    <scope>NUCLEOTIDE SEQUENCE</scope>
</reference>
<name>A0ABQ5ARM9_9ASTR</name>
<feature type="coiled-coil region" evidence="1">
    <location>
        <begin position="126"/>
        <end position="153"/>
    </location>
</feature>
<feature type="compositionally biased region" description="Polar residues" evidence="2">
    <location>
        <begin position="238"/>
        <end position="251"/>
    </location>
</feature>
<feature type="region of interest" description="Disordered" evidence="2">
    <location>
        <begin position="311"/>
        <end position="335"/>
    </location>
</feature>
<protein>
    <submittedName>
        <fullName evidence="3">Uncharacterized protein</fullName>
    </submittedName>
</protein>
<reference evidence="3" key="1">
    <citation type="journal article" date="2022" name="Int. J. Mol. Sci.">
        <title>Draft Genome of Tanacetum Coccineum: Genomic Comparison of Closely Related Tanacetum-Family Plants.</title>
        <authorList>
            <person name="Yamashiro T."/>
            <person name="Shiraishi A."/>
            <person name="Nakayama K."/>
            <person name="Satake H."/>
        </authorList>
    </citation>
    <scope>NUCLEOTIDE SEQUENCE</scope>
</reference>
<gene>
    <name evidence="3" type="ORF">Tco_0838151</name>
</gene>
<organism evidence="3 4">
    <name type="scientific">Tanacetum coccineum</name>
    <dbReference type="NCBI Taxonomy" id="301880"/>
    <lineage>
        <taxon>Eukaryota</taxon>
        <taxon>Viridiplantae</taxon>
        <taxon>Streptophyta</taxon>
        <taxon>Embryophyta</taxon>
        <taxon>Tracheophyta</taxon>
        <taxon>Spermatophyta</taxon>
        <taxon>Magnoliopsida</taxon>
        <taxon>eudicotyledons</taxon>
        <taxon>Gunneridae</taxon>
        <taxon>Pentapetalae</taxon>
        <taxon>asterids</taxon>
        <taxon>campanulids</taxon>
        <taxon>Asterales</taxon>
        <taxon>Asteraceae</taxon>
        <taxon>Asteroideae</taxon>
        <taxon>Anthemideae</taxon>
        <taxon>Anthemidinae</taxon>
        <taxon>Tanacetum</taxon>
    </lineage>
</organism>
<dbReference type="EMBL" id="BQNB010012448">
    <property type="protein sequence ID" value="GJT03689.1"/>
    <property type="molecule type" value="Genomic_DNA"/>
</dbReference>
<sequence>MLLKKTCLAHFQLLDIEVTYMTETEVREFNAKLKKKHVNQYNMVTSCSYDNLKKLYDELQKQFSDLDEQYNENYIQVQAYKSSLKTLEKQKKILLNNQLVFEEKIRVLSSELENTTNLLKYSEKVNAEMSLEKQDLQAKLENERTINAKWKESSKNMDKLINSSMSSRSKFGLGFGETFGSDEVFDPSAPSIFDTTPEDVEGKPLYNRFVKTDRMKAVPPPLSGNYIPLSDPTDLDESQMTYGPKQTYTSDSEPKTIDLDSCESNSSVESLESMPKPVIIEPKTSEYASCKSNLSAESPEFFPKSVCARNESVRKADNPRKNNKSPRGNKRSWNGMMTKKLGENFEFHNKACYVCGRFSHLHYTCKNKRKVNDQKQVTPVWNNSRRVNHQNSGRFSHPSPKSNMVPQALLTKSGHVYVNSLKRLFQKKTPNYNRYFNRSVNSVKDTRVHTARPKTEVNTVKASASWVWKPKQEVIDHVSKSNNASKTLTRYDYVDAYGRFKTVLAWDFKRH</sequence>
<dbReference type="Proteomes" id="UP001151760">
    <property type="component" value="Unassembled WGS sequence"/>
</dbReference>
<evidence type="ECO:0000256" key="2">
    <source>
        <dbReference type="SAM" id="MobiDB-lite"/>
    </source>
</evidence>
<feature type="compositionally biased region" description="Basic residues" evidence="2">
    <location>
        <begin position="321"/>
        <end position="330"/>
    </location>
</feature>
<comment type="caution">
    <text evidence="3">The sequence shown here is derived from an EMBL/GenBank/DDBJ whole genome shotgun (WGS) entry which is preliminary data.</text>
</comment>
<keyword evidence="4" id="KW-1185">Reference proteome</keyword>
<feature type="compositionally biased region" description="Basic and acidic residues" evidence="2">
    <location>
        <begin position="311"/>
        <end position="320"/>
    </location>
</feature>
<evidence type="ECO:0000256" key="1">
    <source>
        <dbReference type="SAM" id="Coils"/>
    </source>
</evidence>